<dbReference type="EMBL" id="CM047580">
    <property type="protein sequence ID" value="KAI9920829.1"/>
    <property type="molecule type" value="Genomic_DNA"/>
</dbReference>
<organism evidence="1 2">
    <name type="scientific">Peronosclerospora sorghi</name>
    <dbReference type="NCBI Taxonomy" id="230839"/>
    <lineage>
        <taxon>Eukaryota</taxon>
        <taxon>Sar</taxon>
        <taxon>Stramenopiles</taxon>
        <taxon>Oomycota</taxon>
        <taxon>Peronosporomycetes</taxon>
        <taxon>Peronosporales</taxon>
        <taxon>Peronosporaceae</taxon>
        <taxon>Peronosclerospora</taxon>
    </lineage>
</organism>
<accession>A0ACC0WPP8</accession>
<protein>
    <submittedName>
        <fullName evidence="1">Uncharacterized protein</fullName>
    </submittedName>
</protein>
<evidence type="ECO:0000313" key="1">
    <source>
        <dbReference type="EMBL" id="KAI9920829.1"/>
    </source>
</evidence>
<evidence type="ECO:0000313" key="2">
    <source>
        <dbReference type="Proteomes" id="UP001163321"/>
    </source>
</evidence>
<keyword evidence="2" id="KW-1185">Reference proteome</keyword>
<dbReference type="Proteomes" id="UP001163321">
    <property type="component" value="Chromosome 1"/>
</dbReference>
<comment type="caution">
    <text evidence="1">The sequence shown here is derived from an EMBL/GenBank/DDBJ whole genome shotgun (WGS) entry which is preliminary data.</text>
</comment>
<sequence length="252" mass="28529">MAKTPAMAGPTNIMVRQERSLYPTKYTDLLKKKLQEHKTPVYLINTGGGYGVGKRMKLPCTRQCVGALLDGNMTEASFVKDPLFGLEIPTTVKGVPSAILNPRDAWSDKAAFDPTAHSSWRNRSRRISSSLLYPRRTCESLPQEKRTPKAKDYDDSRKSGKNSSILVSRDIEDVGATVDYERGPIDGKTLQTRLRRKDNIYMIGKYLCNNEVTSQASVDGRFSINKMKNWLPWRQTAKHELADARIIQKRTY</sequence>
<reference evidence="1 2" key="1">
    <citation type="journal article" date="2022" name="bioRxiv">
        <title>The genome of the oomycete Peronosclerospora sorghi, a cosmopolitan pathogen of maize and sorghum, is inflated with dispersed pseudogenes.</title>
        <authorList>
            <person name="Fletcher K."/>
            <person name="Martin F."/>
            <person name="Isakeit T."/>
            <person name="Cavanaugh K."/>
            <person name="Magill C."/>
            <person name="Michelmore R."/>
        </authorList>
    </citation>
    <scope>NUCLEOTIDE SEQUENCE [LARGE SCALE GENOMIC DNA]</scope>
    <source>
        <strain evidence="1">P6</strain>
    </source>
</reference>
<name>A0ACC0WPP8_9STRA</name>
<proteinExistence type="predicted"/>
<gene>
    <name evidence="1" type="ORF">PsorP6_000796</name>
</gene>